<dbReference type="Pfam" id="PF21787">
    <property type="entry name" value="TNP-like_RNaseH_N"/>
    <property type="match status" value="1"/>
</dbReference>
<dbReference type="Proteomes" id="UP000036403">
    <property type="component" value="Unassembled WGS sequence"/>
</dbReference>
<dbReference type="EMBL" id="LBMM01007279">
    <property type="protein sequence ID" value="KMQ89887.1"/>
    <property type="molecule type" value="Genomic_DNA"/>
</dbReference>
<name>A0A0J7KHZ8_LASNI</name>
<dbReference type="PaxDb" id="67767-A0A0J7KHZ8"/>
<proteinExistence type="predicted"/>
<evidence type="ECO:0000313" key="3">
    <source>
        <dbReference type="Proteomes" id="UP000036403"/>
    </source>
</evidence>
<accession>A0A0J7KHZ8</accession>
<dbReference type="AlphaFoldDB" id="A0A0J7KHZ8"/>
<dbReference type="OrthoDB" id="7554928at2759"/>
<protein>
    <submittedName>
        <fullName evidence="2">Transposable element p transposase</fullName>
    </submittedName>
</protein>
<evidence type="ECO:0000259" key="1">
    <source>
        <dbReference type="Pfam" id="PF21787"/>
    </source>
</evidence>
<gene>
    <name evidence="2" type="ORF">RF55_10424</name>
</gene>
<organism evidence="2 3">
    <name type="scientific">Lasius niger</name>
    <name type="common">Black garden ant</name>
    <dbReference type="NCBI Taxonomy" id="67767"/>
    <lineage>
        <taxon>Eukaryota</taxon>
        <taxon>Metazoa</taxon>
        <taxon>Ecdysozoa</taxon>
        <taxon>Arthropoda</taxon>
        <taxon>Hexapoda</taxon>
        <taxon>Insecta</taxon>
        <taxon>Pterygota</taxon>
        <taxon>Neoptera</taxon>
        <taxon>Endopterygota</taxon>
        <taxon>Hymenoptera</taxon>
        <taxon>Apocrita</taxon>
        <taxon>Aculeata</taxon>
        <taxon>Formicoidea</taxon>
        <taxon>Formicidae</taxon>
        <taxon>Formicinae</taxon>
        <taxon>Lasius</taxon>
        <taxon>Lasius</taxon>
    </lineage>
</organism>
<feature type="domain" description="Transposable element P transposase-like RNase H" evidence="1">
    <location>
        <begin position="22"/>
        <end position="111"/>
    </location>
</feature>
<dbReference type="InterPro" id="IPR048365">
    <property type="entry name" value="TNP-like_RNaseH_N"/>
</dbReference>
<comment type="caution">
    <text evidence="2">The sequence shown here is derived from an EMBL/GenBank/DDBJ whole genome shotgun (WGS) entry which is preliminary data.</text>
</comment>
<keyword evidence="3" id="KW-1185">Reference proteome</keyword>
<reference evidence="2 3" key="1">
    <citation type="submission" date="2015-04" db="EMBL/GenBank/DDBJ databases">
        <title>Lasius niger genome sequencing.</title>
        <authorList>
            <person name="Konorov E.A."/>
            <person name="Nikitin M.A."/>
            <person name="Kirill M.V."/>
            <person name="Chang P."/>
        </authorList>
    </citation>
    <scope>NUCLEOTIDE SEQUENCE [LARGE SCALE GENOMIC DNA]</scope>
    <source>
        <tissue evidence="2">Whole</tissue>
    </source>
</reference>
<sequence length="112" mass="13142">MKIPLPAMSTWKNWARKFDVMPGILNDVLAIMKNKAGSLTELERLTVLTFDEVYISNDVAINRKDEEVIEPHKTCQFIMARGLFGRWKQPVFYDYNKTMDKETLEQVIKQLF</sequence>
<evidence type="ECO:0000313" key="2">
    <source>
        <dbReference type="EMBL" id="KMQ89887.1"/>
    </source>
</evidence>